<comment type="caution">
    <text evidence="2">The sequence shown here is derived from an EMBL/GenBank/DDBJ whole genome shotgun (WGS) entry which is preliminary data.</text>
</comment>
<accession>A0A7C5YXQ1</accession>
<proteinExistence type="predicted"/>
<organism evidence="2">
    <name type="scientific">candidate division CPR3 bacterium</name>
    <dbReference type="NCBI Taxonomy" id="2268181"/>
    <lineage>
        <taxon>Bacteria</taxon>
        <taxon>Bacteria division CPR3</taxon>
    </lineage>
</organism>
<name>A0A7C5YXQ1_UNCC3</name>
<dbReference type="Pfam" id="PF13280">
    <property type="entry name" value="WYL"/>
    <property type="match status" value="1"/>
</dbReference>
<feature type="domain" description="WYL" evidence="1">
    <location>
        <begin position="16"/>
        <end position="73"/>
    </location>
</feature>
<sequence length="79" mass="9647">MDKKEKRYIKYSTPTVLRFKYKNWEGEVAIRSVRPIKIWCGKTEFHKGTRWFLKAFDIDKKAERDFAMDDIIEIYPIKE</sequence>
<protein>
    <submittedName>
        <fullName evidence="2">WYL domain-containing protein</fullName>
    </submittedName>
</protein>
<dbReference type="EMBL" id="DRVY01000060">
    <property type="protein sequence ID" value="HHR92281.1"/>
    <property type="molecule type" value="Genomic_DNA"/>
</dbReference>
<evidence type="ECO:0000313" key="2">
    <source>
        <dbReference type="EMBL" id="HHR92281.1"/>
    </source>
</evidence>
<dbReference type="AlphaFoldDB" id="A0A7C5YXQ1"/>
<reference evidence="2" key="1">
    <citation type="journal article" date="2020" name="mSystems">
        <title>Genome- and Community-Level Interaction Insights into Carbon Utilization and Element Cycling Functions of Hydrothermarchaeota in Hydrothermal Sediment.</title>
        <authorList>
            <person name="Zhou Z."/>
            <person name="Liu Y."/>
            <person name="Xu W."/>
            <person name="Pan J."/>
            <person name="Luo Z.H."/>
            <person name="Li M."/>
        </authorList>
    </citation>
    <scope>NUCLEOTIDE SEQUENCE [LARGE SCALE GENOMIC DNA]</scope>
    <source>
        <strain evidence="2">SpSt-1042</strain>
    </source>
</reference>
<gene>
    <name evidence="2" type="ORF">ENL96_02095</name>
</gene>
<evidence type="ECO:0000259" key="1">
    <source>
        <dbReference type="Pfam" id="PF13280"/>
    </source>
</evidence>
<dbReference type="InterPro" id="IPR026881">
    <property type="entry name" value="WYL_dom"/>
</dbReference>
<dbReference type="PROSITE" id="PS52050">
    <property type="entry name" value="WYL"/>
    <property type="match status" value="1"/>
</dbReference>